<dbReference type="KEGG" id="pco:PHACADRAFT_184086"/>
<dbReference type="PROSITE" id="PS51038">
    <property type="entry name" value="BAH"/>
    <property type="match status" value="2"/>
</dbReference>
<dbReference type="Gene3D" id="3.40.50.150">
    <property type="entry name" value="Vaccinia Virus protein VP39"/>
    <property type="match status" value="1"/>
</dbReference>
<dbReference type="InterPro" id="IPR018117">
    <property type="entry name" value="C5_DNA_meth_AS"/>
</dbReference>
<evidence type="ECO:0000256" key="5">
    <source>
        <dbReference type="ARBA" id="ARBA00023125"/>
    </source>
</evidence>
<dbReference type="GO" id="GO:0032259">
    <property type="term" value="P:methylation"/>
    <property type="evidence" value="ECO:0007669"/>
    <property type="project" value="UniProtKB-KW"/>
</dbReference>
<dbReference type="OrthoDB" id="5376140at2759"/>
<dbReference type="Gene3D" id="2.30.30.490">
    <property type="match status" value="2"/>
</dbReference>
<evidence type="ECO:0000256" key="3">
    <source>
        <dbReference type="ARBA" id="ARBA00022679"/>
    </source>
</evidence>
<dbReference type="GO" id="GO:0003677">
    <property type="term" value="F:DNA binding"/>
    <property type="evidence" value="ECO:0007669"/>
    <property type="project" value="UniProtKB-KW"/>
</dbReference>
<dbReference type="PANTHER" id="PTHR10629:SF52">
    <property type="entry name" value="DNA (CYTOSINE-5)-METHYLTRANSFERASE 1"/>
    <property type="match status" value="1"/>
</dbReference>
<feature type="compositionally biased region" description="Basic and acidic residues" evidence="10">
    <location>
        <begin position="388"/>
        <end position="402"/>
    </location>
</feature>
<keyword evidence="3 7" id="KW-0808">Transferase</keyword>
<dbReference type="InterPro" id="IPR029063">
    <property type="entry name" value="SAM-dependent_MTases_sf"/>
</dbReference>
<dbReference type="NCBIfam" id="TIGR00675">
    <property type="entry name" value="dcm"/>
    <property type="match status" value="1"/>
</dbReference>
<keyword evidence="13" id="KW-1185">Reference proteome</keyword>
<evidence type="ECO:0000256" key="2">
    <source>
        <dbReference type="ARBA" id="ARBA00022603"/>
    </source>
</evidence>
<sequence length="1237" mass="140599">MWVWPFRSEQFPTACIRRLLINYRAPARPPADPSGSQETGTQSRFTVFNAACKELEEESLTFPEEAVPHGFEDNKIPIRALEDFVVYEIKTGRIAYLEEVDCSRAYGASGYASSWIDNEIESLSDSSEFNDESLEPSTSTSGRQRIRLSGILEVNVHHVCDSDPQTFQLDPEPAQAYADHFMPFRIKHYLFHELVSCVLQDPDHQLTLEEFGDWLSLSESSTSSIQVSRVHRVKQQTHHFSESFKTLCKKHKDIFTPLRGMPILVSLLDPSRGLHARKLKSIQELRNCVLAAISKTTVTSGIFTLAARLFPQKHLQKVLVNTHEHVHCSGRPNSRKIYRMHDMHVRHEWGQESHLRARHYESVTIDGVLYKLTSVKAGDTVIVEGGPDADRTREKNATTEPAKTGDDIVDKKWFMKICYVFERQEQVISQYSGPQWILEPYFHGQYYMHGSKLLLQETAHPQALYLIDECDDQQLGCIFQKVDVQELGLQGDEPPFLNTGTSTKQFFSGLLWDQAMVAFHQLSPNDIQRALNACTPGKECINCGLSQLRMVQNSWDIKEDRILQHDVSYHVGDFVYLRPTIPTPPELYVIGQITEIMPIKGKGEHQVRVRLIERYDVVIRTKWGPRKEGTKTDEHRLILTDELQPFDVSHIEGKAYVTHPSSLQVHGFSPDDWVLHDDHYLIDLRAPSIRAKCSQMEKLLPRQLHYCQTCFAQRLKTLQVDRDLLEQHGPLRCLELFAGAGGLASGLHQSGFVETKWAVESSPSAALSFAANNPRCTVYTQCSNVLLRHAIETQQAPRSRPRQVASLNHKDKDALPPMPKPGEVDFICGGPPCQSFSGANRWKKADDIRSTLICNTISYVDFYRPKYFLLENVTGLLSVPLGTEKQDQMTDGVAMGVVKFIFRALVSLGYQVHCKVLQAAQYGTPQSRERVIFWAARRDVPLPDFPYPTHHFAKGVRSFNLPTGEVLHRPVRVAPHESAKRSEYAQYAPLCAITVEDAIGDLQKFDWLPSGPLTDEDIHRLAQGIVRFEAVTNREARFPYAGYCGKGTAFLHPPLNRYQMQAREGLDVDDNVVYHYTQKFSAKIVDRVLHVPLRAGANHQDLPPQYRDKRKLQPNGKSKKEYERHYKRIDRDSHFMTMLTTVKPSGTNAIVLHPTQKRVLTIRECARAQGFPDSHKFLSVHSIPAKVVEDQLRQIGNAVPVPLARALGKELGKVLLKTWREEAERELSPEVAMEVDN</sequence>
<evidence type="ECO:0000256" key="1">
    <source>
        <dbReference type="ARBA" id="ARBA00004123"/>
    </source>
</evidence>
<dbReference type="Proteomes" id="UP000008370">
    <property type="component" value="Unassembled WGS sequence"/>
</dbReference>
<dbReference type="AlphaFoldDB" id="K5VUR0"/>
<keyword evidence="5" id="KW-0238">DNA-binding</keyword>
<dbReference type="PROSITE" id="PS51679">
    <property type="entry name" value="SAM_MT_C5"/>
    <property type="match status" value="1"/>
</dbReference>
<evidence type="ECO:0000256" key="4">
    <source>
        <dbReference type="ARBA" id="ARBA00022691"/>
    </source>
</evidence>
<evidence type="ECO:0000256" key="10">
    <source>
        <dbReference type="SAM" id="MobiDB-lite"/>
    </source>
</evidence>
<comment type="subcellular location">
    <subcellularLocation>
        <location evidence="1">Nucleus</location>
    </subcellularLocation>
</comment>
<proteinExistence type="inferred from homology"/>
<dbReference type="Pfam" id="PF00145">
    <property type="entry name" value="DNA_methylase"/>
    <property type="match status" value="1"/>
</dbReference>
<dbReference type="InterPro" id="IPR050390">
    <property type="entry name" value="C5-Methyltransferase"/>
</dbReference>
<protein>
    <recommendedName>
        <fullName evidence="9">Cytosine-specific methyltransferase</fullName>
        <ecNumber evidence="9">2.1.1.37</ecNumber>
    </recommendedName>
</protein>
<feature type="domain" description="BAH" evidence="11">
    <location>
        <begin position="373"/>
        <end position="523"/>
    </location>
</feature>
<evidence type="ECO:0000256" key="6">
    <source>
        <dbReference type="ARBA" id="ARBA00023242"/>
    </source>
</evidence>
<accession>K5VUR0</accession>
<dbReference type="PRINTS" id="PR00105">
    <property type="entry name" value="C5METTRFRASE"/>
</dbReference>
<gene>
    <name evidence="12" type="ORF">PHACADRAFT_184086</name>
</gene>
<feature type="active site" evidence="7">
    <location>
        <position position="833"/>
    </location>
</feature>
<keyword evidence="2 7" id="KW-0489">Methyltransferase</keyword>
<dbReference type="Gene3D" id="3.90.120.10">
    <property type="entry name" value="DNA Methylase, subunit A, domain 2"/>
    <property type="match status" value="1"/>
</dbReference>
<evidence type="ECO:0000313" key="12">
    <source>
        <dbReference type="EMBL" id="EKM55273.1"/>
    </source>
</evidence>
<dbReference type="GO" id="GO:0003886">
    <property type="term" value="F:DNA (cytosine-5-)-methyltransferase activity"/>
    <property type="evidence" value="ECO:0007669"/>
    <property type="project" value="UniProtKB-EC"/>
</dbReference>
<comment type="catalytic activity">
    <reaction evidence="9">
        <text>a 2'-deoxycytidine in DNA + S-adenosyl-L-methionine = a 5-methyl-2'-deoxycytidine in DNA + S-adenosyl-L-homocysteine + H(+)</text>
        <dbReference type="Rhea" id="RHEA:13681"/>
        <dbReference type="Rhea" id="RHEA-COMP:11369"/>
        <dbReference type="Rhea" id="RHEA-COMP:11370"/>
        <dbReference type="ChEBI" id="CHEBI:15378"/>
        <dbReference type="ChEBI" id="CHEBI:57856"/>
        <dbReference type="ChEBI" id="CHEBI:59789"/>
        <dbReference type="ChEBI" id="CHEBI:85452"/>
        <dbReference type="ChEBI" id="CHEBI:85454"/>
        <dbReference type="EC" id="2.1.1.37"/>
    </reaction>
</comment>
<name>K5VUR0_PHACS</name>
<dbReference type="InterPro" id="IPR043151">
    <property type="entry name" value="BAH_sf"/>
</dbReference>
<dbReference type="GO" id="GO:0044027">
    <property type="term" value="P:negative regulation of gene expression via chromosomal CpG island methylation"/>
    <property type="evidence" value="ECO:0007669"/>
    <property type="project" value="TreeGrafter"/>
</dbReference>
<dbReference type="InterPro" id="IPR001525">
    <property type="entry name" value="C5_MeTfrase"/>
</dbReference>
<evidence type="ECO:0000313" key="13">
    <source>
        <dbReference type="Proteomes" id="UP000008370"/>
    </source>
</evidence>
<dbReference type="InterPro" id="IPR031303">
    <property type="entry name" value="C5_meth_CS"/>
</dbReference>
<keyword evidence="4 7" id="KW-0949">S-adenosyl-L-methionine</keyword>
<dbReference type="EC" id="2.1.1.37" evidence="9"/>
<feature type="region of interest" description="Disordered" evidence="10">
    <location>
        <begin position="794"/>
        <end position="818"/>
    </location>
</feature>
<dbReference type="SUPFAM" id="SSF53335">
    <property type="entry name" value="S-adenosyl-L-methionine-dependent methyltransferases"/>
    <property type="match status" value="1"/>
</dbReference>
<feature type="region of interest" description="Disordered" evidence="10">
    <location>
        <begin position="1099"/>
        <end position="1122"/>
    </location>
</feature>
<dbReference type="PROSITE" id="PS00095">
    <property type="entry name" value="C5_MTASE_2"/>
    <property type="match status" value="1"/>
</dbReference>
<dbReference type="PROSITE" id="PS00094">
    <property type="entry name" value="C5_MTASE_1"/>
    <property type="match status" value="1"/>
</dbReference>
<evidence type="ECO:0000259" key="11">
    <source>
        <dbReference type="PROSITE" id="PS51038"/>
    </source>
</evidence>
<dbReference type="InterPro" id="IPR001025">
    <property type="entry name" value="BAH_dom"/>
</dbReference>
<comment type="similarity">
    <text evidence="7 8">Belongs to the class I-like SAM-binding methyltransferase superfamily. C5-methyltransferase family.</text>
</comment>
<evidence type="ECO:0000256" key="7">
    <source>
        <dbReference type="PROSITE-ProRule" id="PRU01016"/>
    </source>
</evidence>
<organism evidence="12 13">
    <name type="scientific">Phanerochaete carnosa (strain HHB-10118-sp)</name>
    <name type="common">White-rot fungus</name>
    <name type="synonym">Peniophora carnosa</name>
    <dbReference type="NCBI Taxonomy" id="650164"/>
    <lineage>
        <taxon>Eukaryota</taxon>
        <taxon>Fungi</taxon>
        <taxon>Dikarya</taxon>
        <taxon>Basidiomycota</taxon>
        <taxon>Agaricomycotina</taxon>
        <taxon>Agaricomycetes</taxon>
        <taxon>Polyporales</taxon>
        <taxon>Phanerochaetaceae</taxon>
        <taxon>Phanerochaete</taxon>
    </lineage>
</organism>
<evidence type="ECO:0000256" key="8">
    <source>
        <dbReference type="RuleBase" id="RU000416"/>
    </source>
</evidence>
<evidence type="ECO:0000256" key="9">
    <source>
        <dbReference type="RuleBase" id="RU000417"/>
    </source>
</evidence>
<feature type="domain" description="BAH" evidence="11">
    <location>
        <begin position="567"/>
        <end position="697"/>
    </location>
</feature>
<feature type="region of interest" description="Disordered" evidence="10">
    <location>
        <begin position="383"/>
        <end position="402"/>
    </location>
</feature>
<dbReference type="GO" id="GO:0003682">
    <property type="term" value="F:chromatin binding"/>
    <property type="evidence" value="ECO:0007669"/>
    <property type="project" value="InterPro"/>
</dbReference>
<dbReference type="RefSeq" id="XP_007395604.1">
    <property type="nucleotide sequence ID" value="XM_007395542.1"/>
</dbReference>
<dbReference type="HOGENOM" id="CLU_008262_0_0_1"/>
<dbReference type="GeneID" id="18910185"/>
<dbReference type="InParanoid" id="K5VUR0"/>
<reference evidence="12 13" key="1">
    <citation type="journal article" date="2012" name="BMC Genomics">
        <title>Comparative genomics of the white-rot fungi, Phanerochaete carnosa and P. chrysosporium, to elucidate the genetic basis of the distinct wood types they colonize.</title>
        <authorList>
            <person name="Suzuki H."/>
            <person name="MacDonald J."/>
            <person name="Syed K."/>
            <person name="Salamov A."/>
            <person name="Hori C."/>
            <person name="Aerts A."/>
            <person name="Henrissat B."/>
            <person name="Wiebenga A."/>
            <person name="vanKuyk P.A."/>
            <person name="Barry K."/>
            <person name="Lindquist E."/>
            <person name="LaButti K."/>
            <person name="Lapidus A."/>
            <person name="Lucas S."/>
            <person name="Coutinho P."/>
            <person name="Gong Y."/>
            <person name="Samejima M."/>
            <person name="Mahadevan R."/>
            <person name="Abou-Zaid M."/>
            <person name="de Vries R.P."/>
            <person name="Igarashi K."/>
            <person name="Yadav J.S."/>
            <person name="Grigoriev I.V."/>
            <person name="Master E.R."/>
        </authorList>
    </citation>
    <scope>NUCLEOTIDE SEQUENCE [LARGE SCALE GENOMIC DNA]</scope>
    <source>
        <strain evidence="12 13">HHB-10118-sp</strain>
    </source>
</reference>
<dbReference type="PANTHER" id="PTHR10629">
    <property type="entry name" value="CYTOSINE-SPECIFIC METHYLTRANSFERASE"/>
    <property type="match status" value="1"/>
</dbReference>
<keyword evidence="6" id="KW-0539">Nucleus</keyword>
<dbReference type="GO" id="GO:0005634">
    <property type="term" value="C:nucleus"/>
    <property type="evidence" value="ECO:0007669"/>
    <property type="project" value="UniProtKB-SubCell"/>
</dbReference>
<dbReference type="EMBL" id="JH930472">
    <property type="protein sequence ID" value="EKM55273.1"/>
    <property type="molecule type" value="Genomic_DNA"/>
</dbReference>
<dbReference type="STRING" id="650164.K5VUR0"/>